<dbReference type="RefSeq" id="XP_013328473.1">
    <property type="nucleotide sequence ID" value="XM_013473019.1"/>
</dbReference>
<feature type="compositionally biased region" description="Basic and acidic residues" evidence="2">
    <location>
        <begin position="66"/>
        <end position="75"/>
    </location>
</feature>
<dbReference type="EMBL" id="LASV01000165">
    <property type="protein sequence ID" value="KKA21861.1"/>
    <property type="molecule type" value="Genomic_DNA"/>
</dbReference>
<gene>
    <name evidence="4" type="ORF">T310_4134</name>
</gene>
<feature type="compositionally biased region" description="Basic residues" evidence="2">
    <location>
        <begin position="8"/>
        <end position="23"/>
    </location>
</feature>
<dbReference type="PANTHER" id="PTHR22100">
    <property type="entry name" value="WINGS APART-LIKE PROTEIN HOMOLOG"/>
    <property type="match status" value="1"/>
</dbReference>
<accession>A0A0F4YVI5</accession>
<dbReference type="OrthoDB" id="5976022at2759"/>
<name>A0A0F4YVI5_RASE3</name>
<feature type="region of interest" description="Disordered" evidence="2">
    <location>
        <begin position="290"/>
        <end position="355"/>
    </location>
</feature>
<sequence length="879" mass="97550">MEGNIPERRRKLMTYGKSSKKQIQHMNKTIKSQSPQSAPIAGSRNGFGESSQLRPQIQSQPQTPEMGHHSRERHPAPKKLRHTSSHSSEERATNACEHASSSDDRQQNPRTPKRRRTLTGNQEHILQKDGVFSSATPYASPKRRHNTLGAFGVQSNELESSVRSRLSFTETKSTRGLEISAEPESASQKSSAGYLVSSKTSDIEFEPDGLESTTSPLRHDYPYRERSSNMHKNIGPDDGYLVSRQQLSDLTCPDHSELSIYYSLSTPMSSGDIVAKRQDGSSTRRRLVDSLGIHDPIGANKSSDSDENYELPTSSQASDTARDDVPTERRQSLELRHKKADRIANTSLSSQSSGSKITYARQRSFLSNIDISEDLRDIDNQADLHQPICGPLEPANPTSSIESDEATGLGSVRSIHELRQAGKNVRFQGVVDSIFEDVEDAANSVSARQDGLIQLCEKLSDMQFARRFVESGCFRRLASCITAQLDAISSYLAICAYAFILCVGAVPSSVTMTFWPRILTLIPSLLAMDEDISTLVAQRRYSLSKASQAAIRDLSSRLRESTVFTHQLPSWLSPQRILLRSMQLTVRKFRERGETANILPYFAVRELTQLLLKHSMHIRDLDSTQKDVLILESTLSILEVHTTLSSSLGDDHHNALKPLAQSSHLLFTLGLLNRGRSSQLLILHLRLILNITNNNPSLCEDFATSEFIQGLVKIILTHFKMASGDLIGENKDSLDIVILALGALINLTEESATSRRIIFTLEIDSNSLLEHLLHLFSTGLDTISEADSVVQTHSNVAFGYLSVLLCTLCLDMEVRSRLKISLGGTGLARLLATVDEFLHYHRKVDEELQQSQAESGPLIEFTSRLQGILNQIRAIEAGA</sequence>
<feature type="compositionally biased region" description="Polar residues" evidence="2">
    <location>
        <begin position="24"/>
        <end position="37"/>
    </location>
</feature>
<evidence type="ECO:0000313" key="5">
    <source>
        <dbReference type="Proteomes" id="UP000053958"/>
    </source>
</evidence>
<evidence type="ECO:0000256" key="1">
    <source>
        <dbReference type="ARBA" id="ARBA00006854"/>
    </source>
</evidence>
<evidence type="ECO:0000259" key="3">
    <source>
        <dbReference type="Pfam" id="PF07814"/>
    </source>
</evidence>
<evidence type="ECO:0000313" key="4">
    <source>
        <dbReference type="EMBL" id="KKA21861.1"/>
    </source>
</evidence>
<reference evidence="4 5" key="1">
    <citation type="submission" date="2015-04" db="EMBL/GenBank/DDBJ databases">
        <authorList>
            <person name="Heijne W.H."/>
            <person name="Fedorova N.D."/>
            <person name="Nierman W.C."/>
            <person name="Vollebregt A.W."/>
            <person name="Zhao Z."/>
            <person name="Wu L."/>
            <person name="Kumar M."/>
            <person name="Stam H."/>
            <person name="van den Berg M.A."/>
            <person name="Pel H.J."/>
        </authorList>
    </citation>
    <scope>NUCLEOTIDE SEQUENCE [LARGE SCALE GENOMIC DNA]</scope>
    <source>
        <strain evidence="4 5">CBS 393.64</strain>
    </source>
</reference>
<comment type="caution">
    <text evidence="4">The sequence shown here is derived from an EMBL/GenBank/DDBJ whole genome shotgun (WGS) entry which is preliminary data.</text>
</comment>
<proteinExistence type="inferred from homology"/>
<dbReference type="PANTHER" id="PTHR22100:SF13">
    <property type="entry name" value="WINGS APART-LIKE PROTEIN HOMOLOG"/>
    <property type="match status" value="1"/>
</dbReference>
<dbReference type="GeneID" id="25316483"/>
<dbReference type="STRING" id="1408163.A0A0F4YVI5"/>
<keyword evidence="5" id="KW-1185">Reference proteome</keyword>
<dbReference type="Pfam" id="PF07814">
    <property type="entry name" value="WAPL"/>
    <property type="match status" value="1"/>
</dbReference>
<dbReference type="Gene3D" id="1.25.10.10">
    <property type="entry name" value="Leucine-rich Repeat Variant"/>
    <property type="match status" value="1"/>
</dbReference>
<comment type="similarity">
    <text evidence="1">Belongs to the WAPL family.</text>
</comment>
<feature type="compositionally biased region" description="Polar residues" evidence="2">
    <location>
        <begin position="153"/>
        <end position="171"/>
    </location>
</feature>
<feature type="compositionally biased region" description="Polar residues" evidence="2">
    <location>
        <begin position="48"/>
        <end position="63"/>
    </location>
</feature>
<feature type="compositionally biased region" description="Polar residues" evidence="2">
    <location>
        <begin position="344"/>
        <end position="355"/>
    </location>
</feature>
<organism evidence="4 5">
    <name type="scientific">Rasamsonia emersonii (strain ATCC 16479 / CBS 393.64 / IMI 116815)</name>
    <dbReference type="NCBI Taxonomy" id="1408163"/>
    <lineage>
        <taxon>Eukaryota</taxon>
        <taxon>Fungi</taxon>
        <taxon>Dikarya</taxon>
        <taxon>Ascomycota</taxon>
        <taxon>Pezizomycotina</taxon>
        <taxon>Eurotiomycetes</taxon>
        <taxon>Eurotiomycetidae</taxon>
        <taxon>Eurotiales</taxon>
        <taxon>Trichocomaceae</taxon>
        <taxon>Rasamsonia</taxon>
    </lineage>
</organism>
<dbReference type="InterPro" id="IPR011989">
    <property type="entry name" value="ARM-like"/>
</dbReference>
<feature type="region of interest" description="Disordered" evidence="2">
    <location>
        <begin position="1"/>
        <end position="239"/>
    </location>
</feature>
<protein>
    <recommendedName>
        <fullName evidence="3">Wings apart-like protein C-terminal domain-containing protein</fullName>
    </recommendedName>
</protein>
<dbReference type="Proteomes" id="UP000053958">
    <property type="component" value="Unassembled WGS sequence"/>
</dbReference>
<feature type="domain" description="Wings apart-like protein C-terminal" evidence="3">
    <location>
        <begin position="412"/>
        <end position="753"/>
    </location>
</feature>
<dbReference type="SUPFAM" id="SSF48371">
    <property type="entry name" value="ARM repeat"/>
    <property type="match status" value="1"/>
</dbReference>
<feature type="compositionally biased region" description="Basic and acidic residues" evidence="2">
    <location>
        <begin position="217"/>
        <end position="228"/>
    </location>
</feature>
<feature type="compositionally biased region" description="Basic and acidic residues" evidence="2">
    <location>
        <begin position="320"/>
        <end position="335"/>
    </location>
</feature>
<evidence type="ECO:0000256" key="2">
    <source>
        <dbReference type="SAM" id="MobiDB-lite"/>
    </source>
</evidence>
<dbReference type="InterPro" id="IPR016024">
    <property type="entry name" value="ARM-type_fold"/>
</dbReference>
<dbReference type="InterPro" id="IPR022771">
    <property type="entry name" value="WAPL_C"/>
</dbReference>
<dbReference type="AlphaFoldDB" id="A0A0F4YVI5"/>
<dbReference type="InterPro" id="IPR039874">
    <property type="entry name" value="WAPL"/>
</dbReference>